<reference evidence="1 2" key="1">
    <citation type="journal article" date="2023" name="ACS Omega">
        <title>Identification of the Neoaspergillic Acid Biosynthesis Gene Cluster by Establishing an In Vitro CRISPR-Ribonucleoprotein Genetic System in Aspergillus melleus.</title>
        <authorList>
            <person name="Yuan B."/>
            <person name="Grau M.F."/>
            <person name="Murata R.M."/>
            <person name="Torok T."/>
            <person name="Venkateswaran K."/>
            <person name="Stajich J.E."/>
            <person name="Wang C.C.C."/>
        </authorList>
    </citation>
    <scope>NUCLEOTIDE SEQUENCE [LARGE SCALE GENOMIC DNA]</scope>
    <source>
        <strain evidence="1 2">IMV 1140</strain>
    </source>
</reference>
<protein>
    <submittedName>
        <fullName evidence="1">Uncharacterized protein</fullName>
    </submittedName>
</protein>
<name>A0ACC3B268_9EURO</name>
<gene>
    <name evidence="1" type="ORF">N8T08_005747</name>
</gene>
<evidence type="ECO:0000313" key="2">
    <source>
        <dbReference type="Proteomes" id="UP001177260"/>
    </source>
</evidence>
<keyword evidence="2" id="KW-1185">Reference proteome</keyword>
<dbReference type="Proteomes" id="UP001177260">
    <property type="component" value="Unassembled WGS sequence"/>
</dbReference>
<sequence>MAHFADRPDHYRWAMLCFFFGQVFYVVTCVLARLSIALSLLRLTVERVHSCMLYSATALSIVAGLIFFFFTVFQCQPVNYYWNRMDTTGKCLNMDLLLGVVYMYSVAATICDFTIGLLPAFMVWQLKMHRRTKAAVAGLLGIGCVASSAVIVRMPFLHLSKGPEFLYQTTQIAIWSHVEASLGLTAASLMTIRPLLRAVRALSPGSSGQEVDDSDERQIPRPYMTRPSMPGRRATPASLQLTIASY</sequence>
<organism evidence="1 2">
    <name type="scientific">Aspergillus melleus</name>
    <dbReference type="NCBI Taxonomy" id="138277"/>
    <lineage>
        <taxon>Eukaryota</taxon>
        <taxon>Fungi</taxon>
        <taxon>Dikarya</taxon>
        <taxon>Ascomycota</taxon>
        <taxon>Pezizomycotina</taxon>
        <taxon>Eurotiomycetes</taxon>
        <taxon>Eurotiomycetidae</taxon>
        <taxon>Eurotiales</taxon>
        <taxon>Aspergillaceae</taxon>
        <taxon>Aspergillus</taxon>
        <taxon>Aspergillus subgen. Circumdati</taxon>
    </lineage>
</organism>
<proteinExistence type="predicted"/>
<evidence type="ECO:0000313" key="1">
    <source>
        <dbReference type="EMBL" id="KAK1144085.1"/>
    </source>
</evidence>
<accession>A0ACC3B268</accession>
<comment type="caution">
    <text evidence="1">The sequence shown here is derived from an EMBL/GenBank/DDBJ whole genome shotgun (WGS) entry which is preliminary data.</text>
</comment>
<dbReference type="EMBL" id="JAOPJF010000033">
    <property type="protein sequence ID" value="KAK1144085.1"/>
    <property type="molecule type" value="Genomic_DNA"/>
</dbReference>